<name>A0ABY4ECC2_VITST</name>
<gene>
    <name evidence="2" type="ORF">LVJ81_03155</name>
</gene>
<feature type="domain" description="AraC effector-binding" evidence="1">
    <location>
        <begin position="1"/>
        <end position="147"/>
    </location>
</feature>
<dbReference type="Gene3D" id="3.20.80.10">
    <property type="entry name" value="Regulatory factor, effector binding domain"/>
    <property type="match status" value="1"/>
</dbReference>
<dbReference type="SUPFAM" id="SSF55136">
    <property type="entry name" value="Probable bacterial effector-binding domain"/>
    <property type="match status" value="1"/>
</dbReference>
<protein>
    <submittedName>
        <fullName evidence="2">GyrI-like domain-containing protein</fullName>
    </submittedName>
</protein>
<dbReference type="InterPro" id="IPR011256">
    <property type="entry name" value="Reg_factor_effector_dom_sf"/>
</dbReference>
<dbReference type="InterPro" id="IPR010499">
    <property type="entry name" value="AraC_E-bd"/>
</dbReference>
<evidence type="ECO:0000313" key="2">
    <source>
        <dbReference type="EMBL" id="UOO93044.1"/>
    </source>
</evidence>
<sequence>MNITTLPAFELTGLHIHTTWHNNQAKNDLAKLWRRFYLEDVPEQLDFSLNDDVFLIYTDYHPNSEKGFSVWLGMQTDTEAPLPSGFRRLKIPELTYCQFEATSELVEDVKQLWNDIHAQEAALQRNYRFDLEIYPDGENAQILVSTNQ</sequence>
<proteinExistence type="predicted"/>
<dbReference type="SMART" id="SM00871">
    <property type="entry name" value="AraC_E_bind"/>
    <property type="match status" value="1"/>
</dbReference>
<dbReference type="PANTHER" id="PTHR36444">
    <property type="entry name" value="TRANSCRIPTIONAL REGULATOR PROTEIN YOBU-RELATED"/>
    <property type="match status" value="1"/>
</dbReference>
<reference evidence="2" key="1">
    <citation type="submission" date="2021-12" db="EMBL/GenBank/DDBJ databases">
        <authorList>
            <person name="Veyrier F.J."/>
        </authorList>
    </citation>
    <scope>NUCLEOTIDE SEQUENCE</scope>
    <source>
        <strain evidence="2">SAG 1488-6</strain>
    </source>
</reference>
<reference evidence="2" key="2">
    <citation type="journal article" date="2022" name="Res Sq">
        <title>Evolution of multicellular longitudinally dividing oral cavity symbionts (Neisseriaceae).</title>
        <authorList>
            <person name="Nyongesa S."/>
            <person name="Weber P."/>
            <person name="Bernet E."/>
            <person name="Pullido F."/>
            <person name="Nieckarz M."/>
            <person name="Delaby M."/>
            <person name="Nieves C."/>
            <person name="Viehboeck T."/>
            <person name="Krause N."/>
            <person name="Rivera-Millot A."/>
            <person name="Nakamura A."/>
            <person name="Vischer N."/>
            <person name="VanNieuwenhze M."/>
            <person name="Brun Y."/>
            <person name="Cava F."/>
            <person name="Bulgheresi S."/>
            <person name="Veyrier F."/>
        </authorList>
    </citation>
    <scope>NUCLEOTIDE SEQUENCE</scope>
    <source>
        <strain evidence="2">SAG 1488-6</strain>
    </source>
</reference>
<dbReference type="PANTHER" id="PTHR36444:SF2">
    <property type="entry name" value="TRANSCRIPTIONAL REGULATOR PROTEIN YOBU-RELATED"/>
    <property type="match status" value="1"/>
</dbReference>
<evidence type="ECO:0000313" key="3">
    <source>
        <dbReference type="Proteomes" id="UP000832034"/>
    </source>
</evidence>
<dbReference type="EMBL" id="CP091512">
    <property type="protein sequence ID" value="UOO93044.1"/>
    <property type="molecule type" value="Genomic_DNA"/>
</dbReference>
<keyword evidence="3" id="KW-1185">Reference proteome</keyword>
<organism evidence="2 3">
    <name type="scientific">Vitreoscilla stercoraria</name>
    <dbReference type="NCBI Taxonomy" id="61"/>
    <lineage>
        <taxon>Bacteria</taxon>
        <taxon>Pseudomonadati</taxon>
        <taxon>Pseudomonadota</taxon>
        <taxon>Betaproteobacteria</taxon>
        <taxon>Neisseriales</taxon>
        <taxon>Neisseriaceae</taxon>
        <taxon>Vitreoscilla</taxon>
    </lineage>
</organism>
<dbReference type="Proteomes" id="UP000832034">
    <property type="component" value="Chromosome"/>
</dbReference>
<evidence type="ECO:0000259" key="1">
    <source>
        <dbReference type="SMART" id="SM00871"/>
    </source>
</evidence>
<accession>A0ABY4ECC2</accession>
<dbReference type="InterPro" id="IPR029441">
    <property type="entry name" value="Cass2"/>
</dbReference>
<dbReference type="InterPro" id="IPR053182">
    <property type="entry name" value="YobU-like_regulator"/>
</dbReference>
<dbReference type="RefSeq" id="WP_019958033.1">
    <property type="nucleotide sequence ID" value="NZ_CP091512.1"/>
</dbReference>
<dbReference type="Pfam" id="PF14526">
    <property type="entry name" value="Cass2"/>
    <property type="match status" value="1"/>
</dbReference>